<evidence type="ECO:0000256" key="1">
    <source>
        <dbReference type="SAM" id="Phobius"/>
    </source>
</evidence>
<comment type="caution">
    <text evidence="2">The sequence shown here is derived from an EMBL/GenBank/DDBJ whole genome shotgun (WGS) entry which is preliminary data.</text>
</comment>
<reference evidence="2 3" key="1">
    <citation type="submission" date="2019-10" db="EMBL/GenBank/DDBJ databases">
        <title>Whole genome shotgun sequence of Acrocarpospora corrugata NBRC 13972.</title>
        <authorList>
            <person name="Ichikawa N."/>
            <person name="Kimura A."/>
            <person name="Kitahashi Y."/>
            <person name="Komaki H."/>
            <person name="Oguchi A."/>
        </authorList>
    </citation>
    <scope>NUCLEOTIDE SEQUENCE [LARGE SCALE GENOMIC DNA]</scope>
    <source>
        <strain evidence="2 3">NBRC 13972</strain>
    </source>
</reference>
<keyword evidence="1" id="KW-0472">Membrane</keyword>
<dbReference type="Pfam" id="PF02405">
    <property type="entry name" value="MlaE"/>
    <property type="match status" value="1"/>
</dbReference>
<accession>A0A5M3VYZ6</accession>
<feature type="transmembrane region" description="Helical" evidence="1">
    <location>
        <begin position="184"/>
        <end position="204"/>
    </location>
</feature>
<dbReference type="PANTHER" id="PTHR30188:SF13">
    <property type="entry name" value="CONSERVED HYPOTHETICAL INTEGRAL MEMBRANE PROTEIN YRBE3B"/>
    <property type="match status" value="1"/>
</dbReference>
<proteinExistence type="predicted"/>
<dbReference type="AlphaFoldDB" id="A0A5M3VYZ6"/>
<dbReference type="Proteomes" id="UP000334990">
    <property type="component" value="Unassembled WGS sequence"/>
</dbReference>
<dbReference type="InterPro" id="IPR030802">
    <property type="entry name" value="Permease_MalE"/>
</dbReference>
<keyword evidence="3" id="KW-1185">Reference proteome</keyword>
<evidence type="ECO:0000313" key="2">
    <source>
        <dbReference type="EMBL" id="GER99597.1"/>
    </source>
</evidence>
<evidence type="ECO:0000313" key="3">
    <source>
        <dbReference type="Proteomes" id="UP000334990"/>
    </source>
</evidence>
<dbReference type="PANTHER" id="PTHR30188">
    <property type="entry name" value="ABC TRANSPORTER PERMEASE PROTEIN-RELATED"/>
    <property type="match status" value="1"/>
</dbReference>
<dbReference type="GO" id="GO:0043190">
    <property type="term" value="C:ATP-binding cassette (ABC) transporter complex"/>
    <property type="evidence" value="ECO:0007669"/>
    <property type="project" value="InterPro"/>
</dbReference>
<feature type="transmembrane region" description="Helical" evidence="1">
    <location>
        <begin position="28"/>
        <end position="52"/>
    </location>
</feature>
<sequence length="253" mass="26867">MRVVFYSLRDIVLRLKYLKVVLRQVSDVVVGVGATVVGGGMVLVVFTMAFFVGATVGLQGYQGLQAIGADPYMGLVASFANVREVTPIITAVALAAQVGSAFTAELGAMRISEEIDALEVMGINAFTYLVCTRVVATLIGLLPIYLIALFASFFATRFMCVEVFGMAPGGYDHYFTLNLPVIDIVYSVTKVAIFAFAVVVIHCYQGFHASGGPAGVGVAAGRAIRQSIITVVLLNLLLSYLFWGDGGSVRLTG</sequence>
<dbReference type="EMBL" id="BLAD01000040">
    <property type="protein sequence ID" value="GER99597.1"/>
    <property type="molecule type" value="Genomic_DNA"/>
</dbReference>
<keyword evidence="1" id="KW-0812">Transmembrane</keyword>
<dbReference type="GO" id="GO:0005548">
    <property type="term" value="F:phospholipid transporter activity"/>
    <property type="evidence" value="ECO:0007669"/>
    <property type="project" value="TreeGrafter"/>
</dbReference>
<keyword evidence="1" id="KW-1133">Transmembrane helix</keyword>
<feature type="transmembrane region" description="Helical" evidence="1">
    <location>
        <begin position="224"/>
        <end position="243"/>
    </location>
</feature>
<gene>
    <name evidence="2" type="ORF">Acor_16610</name>
</gene>
<name>A0A5M3VYZ6_9ACTN</name>
<feature type="transmembrane region" description="Helical" evidence="1">
    <location>
        <begin position="134"/>
        <end position="155"/>
    </location>
</feature>
<organism evidence="2 3">
    <name type="scientific">Acrocarpospora corrugata</name>
    <dbReference type="NCBI Taxonomy" id="35763"/>
    <lineage>
        <taxon>Bacteria</taxon>
        <taxon>Bacillati</taxon>
        <taxon>Actinomycetota</taxon>
        <taxon>Actinomycetes</taxon>
        <taxon>Streptosporangiales</taxon>
        <taxon>Streptosporangiaceae</taxon>
        <taxon>Acrocarpospora</taxon>
    </lineage>
</organism>
<protein>
    <submittedName>
        <fullName evidence="2">ABC transporter permease</fullName>
    </submittedName>
</protein>